<feature type="region of interest" description="Disordered" evidence="1">
    <location>
        <begin position="169"/>
        <end position="193"/>
    </location>
</feature>
<evidence type="ECO:0000313" key="4">
    <source>
        <dbReference type="Proteomes" id="UP001465755"/>
    </source>
</evidence>
<evidence type="ECO:0000256" key="2">
    <source>
        <dbReference type="SAM" id="Phobius"/>
    </source>
</evidence>
<sequence length="326" mass="34757">MDRLRLRRLQAAEVASAFTPPSPCIVCAPPPAPGRRLLWETSAGAQARSLLASVPCCSPLAQIALAPGAGHTEAALSGIGASTGKWILVAAAVFAVLAIAVGALCYAYGLRKVWEYSGGAIIRTASTAVMMAGHGISRSMSSMGRTMTGIRGQMSRTFTGMRSQMSRTATGMRQWGNKRSSGSGDGGASSMSYRPRRTRTAFFFAEKQGSGASVSPQVGGIRAVKDQDFRRDTRRDHDPFYGIMATYMNTVHTEHQQAAPQGAGPPIHPLLRPPLPPPPPEPAMTHPVPWATVVQPWEATAPPLPNDPNFRPLTQGARTKSTVRFQ</sequence>
<keyword evidence="4" id="KW-1185">Reference proteome</keyword>
<protein>
    <submittedName>
        <fullName evidence="3">Uncharacterized protein</fullName>
    </submittedName>
</protein>
<dbReference type="EMBL" id="JALJOQ010000144">
    <property type="protein sequence ID" value="KAK9794035.1"/>
    <property type="molecule type" value="Genomic_DNA"/>
</dbReference>
<dbReference type="AlphaFoldDB" id="A0AAW1NTK6"/>
<gene>
    <name evidence="3" type="ORF">WJX73_007623</name>
</gene>
<proteinExistence type="predicted"/>
<feature type="region of interest" description="Disordered" evidence="1">
    <location>
        <begin position="299"/>
        <end position="326"/>
    </location>
</feature>
<comment type="caution">
    <text evidence="3">The sequence shown here is derived from an EMBL/GenBank/DDBJ whole genome shotgun (WGS) entry which is preliminary data.</text>
</comment>
<reference evidence="3 4" key="1">
    <citation type="journal article" date="2024" name="Nat. Commun.">
        <title>Phylogenomics reveals the evolutionary origins of lichenization in chlorophyte algae.</title>
        <authorList>
            <person name="Puginier C."/>
            <person name="Libourel C."/>
            <person name="Otte J."/>
            <person name="Skaloud P."/>
            <person name="Haon M."/>
            <person name="Grisel S."/>
            <person name="Petersen M."/>
            <person name="Berrin J.G."/>
            <person name="Delaux P.M."/>
            <person name="Dal Grande F."/>
            <person name="Keller J."/>
        </authorList>
    </citation>
    <scope>NUCLEOTIDE SEQUENCE [LARGE SCALE GENOMIC DNA]</scope>
    <source>
        <strain evidence="3 4">SAG 2036</strain>
    </source>
</reference>
<feature type="transmembrane region" description="Helical" evidence="2">
    <location>
        <begin position="86"/>
        <end position="110"/>
    </location>
</feature>
<keyword evidence="2" id="KW-1133">Transmembrane helix</keyword>
<feature type="transmembrane region" description="Helical" evidence="2">
    <location>
        <begin position="116"/>
        <end position="137"/>
    </location>
</feature>
<dbReference type="Proteomes" id="UP001465755">
    <property type="component" value="Unassembled WGS sequence"/>
</dbReference>
<organism evidence="3 4">
    <name type="scientific">Symbiochloris irregularis</name>
    <dbReference type="NCBI Taxonomy" id="706552"/>
    <lineage>
        <taxon>Eukaryota</taxon>
        <taxon>Viridiplantae</taxon>
        <taxon>Chlorophyta</taxon>
        <taxon>core chlorophytes</taxon>
        <taxon>Trebouxiophyceae</taxon>
        <taxon>Trebouxiales</taxon>
        <taxon>Trebouxiaceae</taxon>
        <taxon>Symbiochloris</taxon>
    </lineage>
</organism>
<evidence type="ECO:0000256" key="1">
    <source>
        <dbReference type="SAM" id="MobiDB-lite"/>
    </source>
</evidence>
<accession>A0AAW1NTK6</accession>
<keyword evidence="2" id="KW-0812">Transmembrane</keyword>
<feature type="compositionally biased region" description="Polar residues" evidence="1">
    <location>
        <begin position="316"/>
        <end position="326"/>
    </location>
</feature>
<evidence type="ECO:0000313" key="3">
    <source>
        <dbReference type="EMBL" id="KAK9794035.1"/>
    </source>
</evidence>
<keyword evidence="2" id="KW-0472">Membrane</keyword>
<name>A0AAW1NTK6_9CHLO</name>